<keyword evidence="3" id="KW-1185">Reference proteome</keyword>
<keyword evidence="2" id="KW-0255">Endonuclease</keyword>
<evidence type="ECO:0000313" key="3">
    <source>
        <dbReference type="Proteomes" id="UP001552594"/>
    </source>
</evidence>
<dbReference type="GO" id="GO:0004519">
    <property type="term" value="F:endonuclease activity"/>
    <property type="evidence" value="ECO:0007669"/>
    <property type="project" value="UniProtKB-KW"/>
</dbReference>
<proteinExistence type="predicted"/>
<dbReference type="InterPro" id="IPR012296">
    <property type="entry name" value="Nuclease_put_TT1808"/>
</dbReference>
<dbReference type="RefSeq" id="WP_109282117.1">
    <property type="nucleotide sequence ID" value="NZ_JBFAUK010000017.1"/>
</dbReference>
<comment type="caution">
    <text evidence="2">The sequence shown here is derived from an EMBL/GenBank/DDBJ whole genome shotgun (WGS) entry which is preliminary data.</text>
</comment>
<evidence type="ECO:0000313" key="2">
    <source>
        <dbReference type="EMBL" id="MEV5508948.1"/>
    </source>
</evidence>
<dbReference type="Pfam" id="PF05685">
    <property type="entry name" value="Uma2"/>
    <property type="match status" value="1"/>
</dbReference>
<dbReference type="InterPro" id="IPR008538">
    <property type="entry name" value="Uma2"/>
</dbReference>
<gene>
    <name evidence="2" type="ORF">AB0L16_21315</name>
</gene>
<feature type="domain" description="Putative restriction endonuclease" evidence="1">
    <location>
        <begin position="20"/>
        <end position="189"/>
    </location>
</feature>
<dbReference type="PANTHER" id="PTHR35400:SF3">
    <property type="entry name" value="SLL1072 PROTEIN"/>
    <property type="match status" value="1"/>
</dbReference>
<dbReference type="Gene3D" id="3.90.1570.10">
    <property type="entry name" value="tt1808, chain A"/>
    <property type="match status" value="1"/>
</dbReference>
<reference evidence="2 3" key="1">
    <citation type="submission" date="2024-06" db="EMBL/GenBank/DDBJ databases">
        <title>The Natural Products Discovery Center: Release of the First 8490 Sequenced Strains for Exploring Actinobacteria Biosynthetic Diversity.</title>
        <authorList>
            <person name="Kalkreuter E."/>
            <person name="Kautsar S.A."/>
            <person name="Yang D."/>
            <person name="Bader C.D."/>
            <person name="Teijaro C.N."/>
            <person name="Fluegel L."/>
            <person name="Davis C.M."/>
            <person name="Simpson J.R."/>
            <person name="Lauterbach L."/>
            <person name="Steele A.D."/>
            <person name="Gui C."/>
            <person name="Meng S."/>
            <person name="Li G."/>
            <person name="Viehrig K."/>
            <person name="Ye F."/>
            <person name="Su P."/>
            <person name="Kiefer A.F."/>
            <person name="Nichols A."/>
            <person name="Cepeda A.J."/>
            <person name="Yan W."/>
            <person name="Fan B."/>
            <person name="Jiang Y."/>
            <person name="Adhikari A."/>
            <person name="Zheng C.-J."/>
            <person name="Schuster L."/>
            <person name="Cowan T.M."/>
            <person name="Smanski M.J."/>
            <person name="Chevrette M.G."/>
            <person name="De Carvalho L.P.S."/>
            <person name="Shen B."/>
        </authorList>
    </citation>
    <scope>NUCLEOTIDE SEQUENCE [LARGE SCALE GENOMIC DNA]</scope>
    <source>
        <strain evidence="2 3">NPDC052347</strain>
    </source>
</reference>
<dbReference type="EMBL" id="JBFAUK010000017">
    <property type="protein sequence ID" value="MEV5508948.1"/>
    <property type="molecule type" value="Genomic_DNA"/>
</dbReference>
<dbReference type="Proteomes" id="UP001552594">
    <property type="component" value="Unassembled WGS sequence"/>
</dbReference>
<accession>A0ABV3K1D3</accession>
<dbReference type="InterPro" id="IPR011335">
    <property type="entry name" value="Restrct_endonuc-II-like"/>
</dbReference>
<protein>
    <submittedName>
        <fullName evidence="2">Uma2 family endonuclease</fullName>
    </submittedName>
</protein>
<dbReference type="CDD" id="cd06260">
    <property type="entry name" value="DUF820-like"/>
    <property type="match status" value="1"/>
</dbReference>
<evidence type="ECO:0000259" key="1">
    <source>
        <dbReference type="Pfam" id="PF05685"/>
    </source>
</evidence>
<dbReference type="PANTHER" id="PTHR35400">
    <property type="entry name" value="SLR1083 PROTEIN"/>
    <property type="match status" value="1"/>
</dbReference>
<sequence length="195" mass="21802">MTAMTDERPRTQQEEEALLEFFLALDPPEGIRVEFIEGEIVVSPAPDGDHEDAIELVLAQVYEHSKVRMQFAGNKGIKLPRGGRCPKNYAIPDATFAPREMRLYRGAPTWMEPDGIAMVVEVTSSKPDGDRIAKRHCYARAGLPLYLLVDRDQGTVTLFSDPTEADYSELHTADFGKPITLPEPFAFDLDTSDFL</sequence>
<keyword evidence="2" id="KW-0378">Hydrolase</keyword>
<keyword evidence="2" id="KW-0540">Nuclease</keyword>
<dbReference type="SUPFAM" id="SSF52980">
    <property type="entry name" value="Restriction endonuclease-like"/>
    <property type="match status" value="1"/>
</dbReference>
<name>A0ABV3K1D3_STRON</name>
<organism evidence="2 3">
    <name type="scientific">Streptomyces orinoci</name>
    <name type="common">Streptoverticillium orinoci</name>
    <dbReference type="NCBI Taxonomy" id="67339"/>
    <lineage>
        <taxon>Bacteria</taxon>
        <taxon>Bacillati</taxon>
        <taxon>Actinomycetota</taxon>
        <taxon>Actinomycetes</taxon>
        <taxon>Kitasatosporales</taxon>
        <taxon>Streptomycetaceae</taxon>
        <taxon>Streptomyces</taxon>
    </lineage>
</organism>